<evidence type="ECO:0000259" key="9">
    <source>
        <dbReference type="PROSITE" id="PS50885"/>
    </source>
</evidence>
<dbReference type="Pfam" id="PF00672">
    <property type="entry name" value="HAMP"/>
    <property type="match status" value="1"/>
</dbReference>
<name>A0ABU5E255_9PROT</name>
<dbReference type="PROSITE" id="PS50885">
    <property type="entry name" value="HAMP"/>
    <property type="match status" value="1"/>
</dbReference>
<dbReference type="PANTHER" id="PTHR32089:SF112">
    <property type="entry name" value="LYSOZYME-LIKE PROTEIN-RELATED"/>
    <property type="match status" value="1"/>
</dbReference>
<evidence type="ECO:0000256" key="6">
    <source>
        <dbReference type="SAM" id="Phobius"/>
    </source>
</evidence>
<dbReference type="CDD" id="cd06225">
    <property type="entry name" value="HAMP"/>
    <property type="match status" value="1"/>
</dbReference>
<dbReference type="InterPro" id="IPR004089">
    <property type="entry name" value="MCPsignal_dom"/>
</dbReference>
<dbReference type="EMBL" id="JAXCLX010000003">
    <property type="protein sequence ID" value="MDY0873397.1"/>
    <property type="molecule type" value="Genomic_DNA"/>
</dbReference>
<evidence type="ECO:0000259" key="8">
    <source>
        <dbReference type="PROSITE" id="PS50192"/>
    </source>
</evidence>
<dbReference type="Proteomes" id="UP001271769">
    <property type="component" value="Unassembled WGS sequence"/>
</dbReference>
<dbReference type="Gene3D" id="1.10.287.950">
    <property type="entry name" value="Methyl-accepting chemotaxis protein"/>
    <property type="match status" value="1"/>
</dbReference>
<dbReference type="PROSITE" id="PS50192">
    <property type="entry name" value="T_SNARE"/>
    <property type="match status" value="1"/>
</dbReference>
<keyword evidence="6" id="KW-0812">Transmembrane</keyword>
<evidence type="ECO:0000256" key="4">
    <source>
        <dbReference type="ARBA" id="ARBA00029447"/>
    </source>
</evidence>
<evidence type="ECO:0000256" key="3">
    <source>
        <dbReference type="ARBA" id="ARBA00023224"/>
    </source>
</evidence>
<feature type="transmembrane region" description="Helical" evidence="6">
    <location>
        <begin position="6"/>
        <end position="28"/>
    </location>
</feature>
<evidence type="ECO:0000256" key="5">
    <source>
        <dbReference type="PROSITE-ProRule" id="PRU00284"/>
    </source>
</evidence>
<keyword evidence="2" id="KW-0997">Cell inner membrane</keyword>
<dbReference type="SMART" id="SM00304">
    <property type="entry name" value="HAMP"/>
    <property type="match status" value="2"/>
</dbReference>
<dbReference type="InterPro" id="IPR003660">
    <property type="entry name" value="HAMP_dom"/>
</dbReference>
<dbReference type="PROSITE" id="PS50111">
    <property type="entry name" value="CHEMOTAXIS_TRANSDUC_2"/>
    <property type="match status" value="1"/>
</dbReference>
<proteinExistence type="inferred from homology"/>
<feature type="domain" description="HAMP" evidence="9">
    <location>
        <begin position="348"/>
        <end position="401"/>
    </location>
</feature>
<keyword evidence="2" id="KW-1003">Cell membrane</keyword>
<protein>
    <submittedName>
        <fullName evidence="10">HAMP domain-containing methyl-accepting chemotaxis protein</fullName>
    </submittedName>
</protein>
<evidence type="ECO:0000313" key="11">
    <source>
        <dbReference type="Proteomes" id="UP001271769"/>
    </source>
</evidence>
<dbReference type="Gene3D" id="6.10.340.10">
    <property type="match status" value="1"/>
</dbReference>
<reference evidence="10 11" key="1">
    <citation type="journal article" date="2013" name="Antonie Van Leeuwenhoek">
        <title>Dongia rigui sp. nov., isolated from freshwater of a large wetland in Korea.</title>
        <authorList>
            <person name="Baik K.S."/>
            <person name="Hwang Y.M."/>
            <person name="Choi J.S."/>
            <person name="Kwon J."/>
            <person name="Seong C.N."/>
        </authorList>
    </citation>
    <scope>NUCLEOTIDE SEQUENCE [LARGE SCALE GENOMIC DNA]</scope>
    <source>
        <strain evidence="10 11">04SU4-P</strain>
    </source>
</reference>
<organism evidence="10 11">
    <name type="scientific">Dongia rigui</name>
    <dbReference type="NCBI Taxonomy" id="940149"/>
    <lineage>
        <taxon>Bacteria</taxon>
        <taxon>Pseudomonadati</taxon>
        <taxon>Pseudomonadota</taxon>
        <taxon>Alphaproteobacteria</taxon>
        <taxon>Rhodospirillales</taxon>
        <taxon>Dongiaceae</taxon>
        <taxon>Dongia</taxon>
    </lineage>
</organism>
<evidence type="ECO:0000313" key="10">
    <source>
        <dbReference type="EMBL" id="MDY0873397.1"/>
    </source>
</evidence>
<dbReference type="RefSeq" id="WP_320501873.1">
    <property type="nucleotide sequence ID" value="NZ_JAXCLX010000003.1"/>
</dbReference>
<evidence type="ECO:0000256" key="1">
    <source>
        <dbReference type="ARBA" id="ARBA00004429"/>
    </source>
</evidence>
<sequence>MLDRLSVNVILKSVVVLLASIVTLLLALDAWQSWQRVGAAAHISKVAEAATYGFRAMHNLRTDRSTTLRGLDGEGPITPAALASLDKYRGAEMPALDAALALLPDLDYPDKDKLLPQLQAAAEEIRKLQPLSLEAAKKPKAERPADLSAQYKKVATDLITTLDATSQSLTASVKHQDAFIDQMLSMRQLAWMVRNIGGDASLMVSNAMGAGKADAALVAKYNSSVAGSEAAWSALEAQTYGITLPAVLTDAIATAKEKYFDKSYMETRAGLIDQMAKGEAPSMNVDAWTEVTVGRLASLVTLAEGALEAAKQHAAENHSKATQALALQLGLLIGALVLAIGAGLVIGRHIVRPLHIIRDAMLQVAAGDLTGEAAFPHRQDEIGALAGALGTFKQNAVDKARAEAEQRELHAKTEARQKSVEASIRGFERDVKAALDALSQSSRQMLDTSHSMSQAAERSNAQVKVVASASSEASSNVETVAAASEELSASINEISRQVSTAAEIAGRAVAETKETDRTVQSLVDIAAKIGEVVGLINDIAGQTNLLALNATIEAARAGEAGKGFAVVASEVKSLANQTAKATDDISAQIAAVQGVTREAVDAIKRIGGTIAEVNSIASSIASSVTQQGAATQEITRNTHEAAQRTRDVSENIAGVTNEADATGAAAQGVRTAAESLGAQAEKLRSQVDAFLTEIRVA</sequence>
<evidence type="ECO:0000256" key="2">
    <source>
        <dbReference type="ARBA" id="ARBA00022519"/>
    </source>
</evidence>
<comment type="caution">
    <text evidence="10">The sequence shown here is derived from an EMBL/GenBank/DDBJ whole genome shotgun (WGS) entry which is preliminary data.</text>
</comment>
<keyword evidence="6" id="KW-1133">Transmembrane helix</keyword>
<comment type="subcellular location">
    <subcellularLocation>
        <location evidence="1">Cell inner membrane</location>
        <topology evidence="1">Multi-pass membrane protein</topology>
    </subcellularLocation>
</comment>
<dbReference type="SUPFAM" id="SSF58104">
    <property type="entry name" value="Methyl-accepting chemotaxis protein (MCP) signaling domain"/>
    <property type="match status" value="1"/>
</dbReference>
<gene>
    <name evidence="10" type="ORF">SMD31_15765</name>
</gene>
<keyword evidence="6" id="KW-0472">Membrane</keyword>
<comment type="similarity">
    <text evidence="4">Belongs to the methyl-accepting chemotaxis (MCP) protein family.</text>
</comment>
<keyword evidence="3 5" id="KW-0807">Transducer</keyword>
<dbReference type="PANTHER" id="PTHR32089">
    <property type="entry name" value="METHYL-ACCEPTING CHEMOTAXIS PROTEIN MCPB"/>
    <property type="match status" value="1"/>
</dbReference>
<feature type="domain" description="T-SNARE coiled-coil homology" evidence="8">
    <location>
        <begin position="593"/>
        <end position="655"/>
    </location>
</feature>
<dbReference type="InterPro" id="IPR000727">
    <property type="entry name" value="T_SNARE_dom"/>
</dbReference>
<keyword evidence="11" id="KW-1185">Reference proteome</keyword>
<accession>A0ABU5E255</accession>
<dbReference type="SMART" id="SM00283">
    <property type="entry name" value="MA"/>
    <property type="match status" value="1"/>
</dbReference>
<feature type="domain" description="Methyl-accepting transducer" evidence="7">
    <location>
        <begin position="434"/>
        <end position="667"/>
    </location>
</feature>
<feature type="transmembrane region" description="Helical" evidence="6">
    <location>
        <begin position="325"/>
        <end position="346"/>
    </location>
</feature>
<evidence type="ECO:0000259" key="7">
    <source>
        <dbReference type="PROSITE" id="PS50111"/>
    </source>
</evidence>
<dbReference type="Pfam" id="PF00015">
    <property type="entry name" value="MCPsignal"/>
    <property type="match status" value="1"/>
</dbReference>